<comment type="caution">
    <text evidence="1">The sequence shown here is derived from an EMBL/GenBank/DDBJ whole genome shotgun (WGS) entry which is preliminary data.</text>
</comment>
<keyword evidence="2" id="KW-1185">Reference proteome</keyword>
<gene>
    <name evidence="1" type="ORF">ATANTOWER_017461</name>
</gene>
<evidence type="ECO:0000313" key="1">
    <source>
        <dbReference type="EMBL" id="MED6240202.1"/>
    </source>
</evidence>
<reference evidence="1 2" key="1">
    <citation type="submission" date="2021-07" db="EMBL/GenBank/DDBJ databases">
        <authorList>
            <person name="Palmer J.M."/>
        </authorList>
    </citation>
    <scope>NUCLEOTIDE SEQUENCE [LARGE SCALE GENOMIC DNA]</scope>
    <source>
        <strain evidence="1 2">AT_MEX2019</strain>
        <tissue evidence="1">Muscle</tissue>
    </source>
</reference>
<proteinExistence type="predicted"/>
<dbReference type="Proteomes" id="UP001345963">
    <property type="component" value="Unassembled WGS sequence"/>
</dbReference>
<evidence type="ECO:0000313" key="2">
    <source>
        <dbReference type="Proteomes" id="UP001345963"/>
    </source>
</evidence>
<protein>
    <submittedName>
        <fullName evidence="1">Uncharacterized protein</fullName>
    </submittedName>
</protein>
<dbReference type="EMBL" id="JAHUTI010023278">
    <property type="protein sequence ID" value="MED6240202.1"/>
    <property type="molecule type" value="Genomic_DNA"/>
</dbReference>
<organism evidence="1 2">
    <name type="scientific">Ataeniobius toweri</name>
    <dbReference type="NCBI Taxonomy" id="208326"/>
    <lineage>
        <taxon>Eukaryota</taxon>
        <taxon>Metazoa</taxon>
        <taxon>Chordata</taxon>
        <taxon>Craniata</taxon>
        <taxon>Vertebrata</taxon>
        <taxon>Euteleostomi</taxon>
        <taxon>Actinopterygii</taxon>
        <taxon>Neopterygii</taxon>
        <taxon>Teleostei</taxon>
        <taxon>Neoteleostei</taxon>
        <taxon>Acanthomorphata</taxon>
        <taxon>Ovalentaria</taxon>
        <taxon>Atherinomorphae</taxon>
        <taxon>Cyprinodontiformes</taxon>
        <taxon>Goodeidae</taxon>
        <taxon>Ataeniobius</taxon>
    </lineage>
</organism>
<sequence length="100" mass="11049">MNLEHNLKLVLLQIKPLIIKLHLTGLTVSPALSTELCSQTAGLLVLSGVFFKRDVDLSIIRLLSCRSSSQFLIHACGLRLGLKLDFVIKLNVRVAVVMLQ</sequence>
<accession>A0ABU7APP4</accession>
<name>A0ABU7APP4_9TELE</name>